<organism evidence="5">
    <name type="scientific">marine sediment metagenome</name>
    <dbReference type="NCBI Taxonomy" id="412755"/>
    <lineage>
        <taxon>unclassified sequences</taxon>
        <taxon>metagenomes</taxon>
        <taxon>ecological metagenomes</taxon>
    </lineage>
</organism>
<dbReference type="Gene3D" id="2.60.120.10">
    <property type="entry name" value="Jelly Rolls"/>
    <property type="match status" value="1"/>
</dbReference>
<dbReference type="GO" id="GO:0003700">
    <property type="term" value="F:DNA-binding transcription factor activity"/>
    <property type="evidence" value="ECO:0007669"/>
    <property type="project" value="InterPro"/>
</dbReference>
<dbReference type="PROSITE" id="PS00041">
    <property type="entry name" value="HTH_ARAC_FAMILY_1"/>
    <property type="match status" value="1"/>
</dbReference>
<dbReference type="InterPro" id="IPR018062">
    <property type="entry name" value="HTH_AraC-typ_CS"/>
</dbReference>
<dbReference type="PANTHER" id="PTHR43280:SF30">
    <property type="entry name" value="MMSAB OPERON REGULATORY PROTEIN"/>
    <property type="match status" value="1"/>
</dbReference>
<dbReference type="Gene3D" id="1.10.10.60">
    <property type="entry name" value="Homeodomain-like"/>
    <property type="match status" value="2"/>
</dbReference>
<gene>
    <name evidence="5" type="ORF">S01H1_04096</name>
</gene>
<evidence type="ECO:0000313" key="5">
    <source>
        <dbReference type="EMBL" id="GAF82419.1"/>
    </source>
</evidence>
<keyword evidence="3" id="KW-0804">Transcription</keyword>
<dbReference type="EMBL" id="BARS01002181">
    <property type="protein sequence ID" value="GAF82419.1"/>
    <property type="molecule type" value="Genomic_DNA"/>
</dbReference>
<dbReference type="PROSITE" id="PS01124">
    <property type="entry name" value="HTH_ARAC_FAMILY_2"/>
    <property type="match status" value="1"/>
</dbReference>
<dbReference type="PANTHER" id="PTHR43280">
    <property type="entry name" value="ARAC-FAMILY TRANSCRIPTIONAL REGULATOR"/>
    <property type="match status" value="1"/>
</dbReference>
<name>X0SMY6_9ZZZZ</name>
<evidence type="ECO:0000256" key="2">
    <source>
        <dbReference type="ARBA" id="ARBA00023125"/>
    </source>
</evidence>
<proteinExistence type="predicted"/>
<dbReference type="SMART" id="SM00342">
    <property type="entry name" value="HTH_ARAC"/>
    <property type="match status" value="1"/>
</dbReference>
<protein>
    <recommendedName>
        <fullName evidence="4">HTH araC/xylS-type domain-containing protein</fullName>
    </recommendedName>
</protein>
<feature type="domain" description="HTH araC/xylS-type" evidence="4">
    <location>
        <begin position="217"/>
        <end position="315"/>
    </location>
</feature>
<dbReference type="InterPro" id="IPR003313">
    <property type="entry name" value="AraC-bd"/>
</dbReference>
<evidence type="ECO:0000256" key="1">
    <source>
        <dbReference type="ARBA" id="ARBA00023015"/>
    </source>
</evidence>
<dbReference type="GO" id="GO:0043565">
    <property type="term" value="F:sequence-specific DNA binding"/>
    <property type="evidence" value="ECO:0007669"/>
    <property type="project" value="InterPro"/>
</dbReference>
<keyword evidence="2" id="KW-0238">DNA-binding</keyword>
<accession>X0SMY6</accession>
<dbReference type="InterPro" id="IPR018060">
    <property type="entry name" value="HTH_AraC"/>
</dbReference>
<evidence type="ECO:0000256" key="3">
    <source>
        <dbReference type="ARBA" id="ARBA00023163"/>
    </source>
</evidence>
<dbReference type="Pfam" id="PF02311">
    <property type="entry name" value="AraC_binding"/>
    <property type="match status" value="1"/>
</dbReference>
<sequence length="317" mass="36296">MVLAWCENQDLDMIFNMSTDATPLPGKDAFFRYITVPEEAKRWGLHVTDLGYTKVPSGVPYPPFKHPESYTLQQETGRVLPEYQVIYITRGGGTFWSESSGEITIKAGNVFFLFPGIRHRYRPNFQTGWDEQWVGFSGNHADRLMQTFFDPVQPVCQVGIAPDLHSLFNQICGLTRHEGFGFRPIIAAKTVEILAHVQALINGGVVLRSPADDAMIRKACCQINDAVERAFDFKAYAAENGISYTSFRRLFKAHTGLAPNQYLLEMRLHKAQRLLINTTLPIQVIAEECGFENSFYFSRFFKQRTRLAPLHYRKQRW</sequence>
<dbReference type="InterPro" id="IPR014710">
    <property type="entry name" value="RmlC-like_jellyroll"/>
</dbReference>
<dbReference type="InterPro" id="IPR037923">
    <property type="entry name" value="HTH-like"/>
</dbReference>
<dbReference type="Pfam" id="PF12833">
    <property type="entry name" value="HTH_18"/>
    <property type="match status" value="1"/>
</dbReference>
<reference evidence="5" key="1">
    <citation type="journal article" date="2014" name="Front. Microbiol.">
        <title>High frequency of phylogenetically diverse reductive dehalogenase-homologous genes in deep subseafloor sedimentary metagenomes.</title>
        <authorList>
            <person name="Kawai M."/>
            <person name="Futagami T."/>
            <person name="Toyoda A."/>
            <person name="Takaki Y."/>
            <person name="Nishi S."/>
            <person name="Hori S."/>
            <person name="Arai W."/>
            <person name="Tsubouchi T."/>
            <person name="Morono Y."/>
            <person name="Uchiyama I."/>
            <person name="Ito T."/>
            <person name="Fujiyama A."/>
            <person name="Inagaki F."/>
            <person name="Takami H."/>
        </authorList>
    </citation>
    <scope>NUCLEOTIDE SEQUENCE</scope>
    <source>
        <strain evidence="5">Expedition CK06-06</strain>
    </source>
</reference>
<evidence type="ECO:0000259" key="4">
    <source>
        <dbReference type="PROSITE" id="PS01124"/>
    </source>
</evidence>
<dbReference type="SUPFAM" id="SSF46689">
    <property type="entry name" value="Homeodomain-like"/>
    <property type="match status" value="2"/>
</dbReference>
<dbReference type="SUPFAM" id="SSF51215">
    <property type="entry name" value="Regulatory protein AraC"/>
    <property type="match status" value="1"/>
</dbReference>
<dbReference type="AlphaFoldDB" id="X0SMY6"/>
<comment type="caution">
    <text evidence="5">The sequence shown here is derived from an EMBL/GenBank/DDBJ whole genome shotgun (WGS) entry which is preliminary data.</text>
</comment>
<dbReference type="InterPro" id="IPR009057">
    <property type="entry name" value="Homeodomain-like_sf"/>
</dbReference>
<keyword evidence="1" id="KW-0805">Transcription regulation</keyword>